<feature type="domain" description="DUF7907" evidence="1">
    <location>
        <begin position="21"/>
        <end position="167"/>
    </location>
</feature>
<reference evidence="2 3" key="1">
    <citation type="journal article" date="2013" name="BMC Genomics">
        <title>Genomics-driven discovery of the pneumocandin biosynthetic gene cluster in the fungus Glarea lozoyensis.</title>
        <authorList>
            <person name="Chen L."/>
            <person name="Yue Q."/>
            <person name="Zhang X."/>
            <person name="Xiang M."/>
            <person name="Wang C."/>
            <person name="Li S."/>
            <person name="Che Y."/>
            <person name="Ortiz-Lopez F.J."/>
            <person name="Bills G.F."/>
            <person name="Liu X."/>
            <person name="An Z."/>
        </authorList>
    </citation>
    <scope>NUCLEOTIDE SEQUENCE [LARGE SCALE GENOMIC DNA]</scope>
    <source>
        <strain evidence="3">ATCC 20868 / MF5171</strain>
    </source>
</reference>
<evidence type="ECO:0000313" key="3">
    <source>
        <dbReference type="Proteomes" id="UP000016922"/>
    </source>
</evidence>
<dbReference type="InterPro" id="IPR057229">
    <property type="entry name" value="DUF7907"/>
</dbReference>
<dbReference type="HOGENOM" id="CLU_1570797_0_0_1"/>
<dbReference type="Proteomes" id="UP000016922">
    <property type="component" value="Unassembled WGS sequence"/>
</dbReference>
<evidence type="ECO:0000259" key="1">
    <source>
        <dbReference type="Pfam" id="PF25484"/>
    </source>
</evidence>
<dbReference type="KEGG" id="glz:GLAREA_06505"/>
<name>S3D4W0_GLAL2</name>
<dbReference type="EMBL" id="KE145358">
    <property type="protein sequence ID" value="EPE33492.1"/>
    <property type="molecule type" value="Genomic_DNA"/>
</dbReference>
<gene>
    <name evidence="2" type="ORF">GLAREA_06505</name>
</gene>
<protein>
    <recommendedName>
        <fullName evidence="1">DUF7907 domain-containing protein</fullName>
    </recommendedName>
</protein>
<sequence length="170" mass="18272">MASGSIKCTYPTDAGALAGNYYSFHARVTNSTNAIYNDLYLSVLSASPTAAHLTPEALSLFWLAGNTQQSCTRSAPLCTVVDGRAEYCLNINPNTGGLAAVRPVEVVGGVFFTTDHFYVESEEVPLGYWIENQGGYFACTDGFGEISVYYRLSTASTPRGCSDISLKILH</sequence>
<evidence type="ECO:0000313" key="2">
    <source>
        <dbReference type="EMBL" id="EPE33492.1"/>
    </source>
</evidence>
<proteinExistence type="predicted"/>
<dbReference type="Pfam" id="PF25484">
    <property type="entry name" value="DUF7907"/>
    <property type="match status" value="1"/>
</dbReference>
<organism evidence="2 3">
    <name type="scientific">Glarea lozoyensis (strain ATCC 20868 / MF5171)</name>
    <dbReference type="NCBI Taxonomy" id="1116229"/>
    <lineage>
        <taxon>Eukaryota</taxon>
        <taxon>Fungi</taxon>
        <taxon>Dikarya</taxon>
        <taxon>Ascomycota</taxon>
        <taxon>Pezizomycotina</taxon>
        <taxon>Leotiomycetes</taxon>
        <taxon>Helotiales</taxon>
        <taxon>Helotiaceae</taxon>
        <taxon>Glarea</taxon>
    </lineage>
</organism>
<dbReference type="GeneID" id="19465558"/>
<dbReference type="AlphaFoldDB" id="S3D4W0"/>
<accession>S3D4W0</accession>
<dbReference type="RefSeq" id="XP_008080109.1">
    <property type="nucleotide sequence ID" value="XM_008081918.1"/>
</dbReference>
<keyword evidence="3" id="KW-1185">Reference proteome</keyword>